<dbReference type="InterPro" id="IPR036388">
    <property type="entry name" value="WH-like_DNA-bd_sf"/>
</dbReference>
<gene>
    <name evidence="1" type="ORF">CC117_10975</name>
</gene>
<dbReference type="Proteomes" id="UP000179627">
    <property type="component" value="Unassembled WGS sequence"/>
</dbReference>
<dbReference type="InterPro" id="IPR009057">
    <property type="entry name" value="Homeodomain-like_sf"/>
</dbReference>
<comment type="caution">
    <text evidence="1">The sequence shown here is derived from an EMBL/GenBank/DDBJ whole genome shotgun (WGS) entry which is preliminary data.</text>
</comment>
<protein>
    <recommendedName>
        <fullName evidence="3">DUF433 domain-containing protein</fullName>
    </recommendedName>
</protein>
<dbReference type="SUPFAM" id="SSF46689">
    <property type="entry name" value="Homeodomain-like"/>
    <property type="match status" value="1"/>
</dbReference>
<organism evidence="1 2">
    <name type="scientific">Parafrankia colletiae</name>
    <dbReference type="NCBI Taxonomy" id="573497"/>
    <lineage>
        <taxon>Bacteria</taxon>
        <taxon>Bacillati</taxon>
        <taxon>Actinomycetota</taxon>
        <taxon>Actinomycetes</taxon>
        <taxon>Frankiales</taxon>
        <taxon>Frankiaceae</taxon>
        <taxon>Parafrankia</taxon>
    </lineage>
</organism>
<accession>A0A1S1R888</accession>
<dbReference type="InterPro" id="IPR007367">
    <property type="entry name" value="DUF433"/>
</dbReference>
<dbReference type="AlphaFoldDB" id="A0A1S1R888"/>
<keyword evidence="2" id="KW-1185">Reference proteome</keyword>
<evidence type="ECO:0008006" key="3">
    <source>
        <dbReference type="Google" id="ProtNLM"/>
    </source>
</evidence>
<evidence type="ECO:0000313" key="1">
    <source>
        <dbReference type="EMBL" id="OHV43143.1"/>
    </source>
</evidence>
<dbReference type="EMBL" id="MBLM01000036">
    <property type="protein sequence ID" value="OHV43143.1"/>
    <property type="molecule type" value="Genomic_DNA"/>
</dbReference>
<name>A0A1S1R888_9ACTN</name>
<evidence type="ECO:0000313" key="2">
    <source>
        <dbReference type="Proteomes" id="UP000179627"/>
    </source>
</evidence>
<dbReference type="RefSeq" id="WP_071082719.1">
    <property type="nucleotide sequence ID" value="NZ_MBLM01000036.1"/>
</dbReference>
<reference evidence="2" key="1">
    <citation type="submission" date="2016-07" db="EMBL/GenBank/DDBJ databases">
        <title>Sequence Frankia sp. strain CcI1.17.</title>
        <authorList>
            <person name="Ghodhbane-Gtari F."/>
            <person name="Swanson E."/>
            <person name="Gueddou A."/>
            <person name="Morris K."/>
            <person name="Hezbri K."/>
            <person name="Ktari A."/>
            <person name="Nouioui I."/>
            <person name="Abebe-Akele F."/>
            <person name="Simpson S."/>
            <person name="Thomas K."/>
            <person name="Gtari M."/>
            <person name="Tisa L.S."/>
            <person name="Hurst S."/>
        </authorList>
    </citation>
    <scope>NUCLEOTIDE SEQUENCE [LARGE SCALE GENOMIC DNA]</scope>
    <source>
        <strain evidence="2">Cc1.17</strain>
    </source>
</reference>
<dbReference type="Pfam" id="PF04255">
    <property type="entry name" value="DUF433"/>
    <property type="match status" value="1"/>
</dbReference>
<proteinExistence type="predicted"/>
<dbReference type="Gene3D" id="1.10.10.10">
    <property type="entry name" value="Winged helix-like DNA-binding domain superfamily/Winged helix DNA-binding domain"/>
    <property type="match status" value="1"/>
</dbReference>
<sequence>MTVAALEREIYSVGEAARLLAVRPARLRSWVDGYTRGQIHYEPVIRPEHTGSELITWGEFVEAGYLREYRVRGVSLQRMRVVVQRMRERFGVLYPLAHARPYVLGRDVVLEVQEEVGLATSLSMVRVDDGQLVLAPRAQDFFEKVEFGPGDGSGDAALRLHPDPTTRQVVLDPLRGFGSPVVRNTRTANLYELWSAGESIAEIAVAYELPEADVEAAVRYEARLRDRAESAA</sequence>